<reference evidence="1" key="1">
    <citation type="submission" date="2022-07" db="EMBL/GenBank/DDBJ databases">
        <title>Phylogenomic reconstructions and comparative analyses of Kickxellomycotina fungi.</title>
        <authorList>
            <person name="Reynolds N.K."/>
            <person name="Stajich J.E."/>
            <person name="Barry K."/>
            <person name="Grigoriev I.V."/>
            <person name="Crous P."/>
            <person name="Smith M.E."/>
        </authorList>
    </citation>
    <scope>NUCLEOTIDE SEQUENCE</scope>
    <source>
        <strain evidence="1">NRRL 5244</strain>
    </source>
</reference>
<keyword evidence="2" id="KW-1185">Reference proteome</keyword>
<accession>A0ACC1J0B7</accession>
<protein>
    <submittedName>
        <fullName evidence="1">Rna exonuclease</fullName>
    </submittedName>
</protein>
<sequence length="169" mass="19317">MTGLDYDNDTIIEIACIITDGDLNTLEQGDDIIIHQPKEVMDSMNKWCIQHHGESGLTQSVLESKVTMAEAEERILALVKRHCCTPRTALLAGNSVHADRAFLRRLMPKLNEYLHYRIIDVSSIGELGKRWNPSACLKRPKKKEAHRALDDILESIAELQYYRMNLFKP</sequence>
<keyword evidence="1" id="KW-0269">Exonuclease</keyword>
<evidence type="ECO:0000313" key="2">
    <source>
        <dbReference type="Proteomes" id="UP001150603"/>
    </source>
</evidence>
<dbReference type="EMBL" id="JANBPW010005359">
    <property type="protein sequence ID" value="KAJ1932783.1"/>
    <property type="molecule type" value="Genomic_DNA"/>
</dbReference>
<proteinExistence type="predicted"/>
<keyword evidence="1" id="KW-0378">Hydrolase</keyword>
<name>A0ACC1J0B7_9FUNG</name>
<dbReference type="Proteomes" id="UP001150603">
    <property type="component" value="Unassembled WGS sequence"/>
</dbReference>
<organism evidence="1 2">
    <name type="scientific">Linderina macrospora</name>
    <dbReference type="NCBI Taxonomy" id="4868"/>
    <lineage>
        <taxon>Eukaryota</taxon>
        <taxon>Fungi</taxon>
        <taxon>Fungi incertae sedis</taxon>
        <taxon>Zoopagomycota</taxon>
        <taxon>Kickxellomycotina</taxon>
        <taxon>Kickxellomycetes</taxon>
        <taxon>Kickxellales</taxon>
        <taxon>Kickxellaceae</taxon>
        <taxon>Linderina</taxon>
    </lineage>
</organism>
<comment type="caution">
    <text evidence="1">The sequence shown here is derived from an EMBL/GenBank/DDBJ whole genome shotgun (WGS) entry which is preliminary data.</text>
</comment>
<gene>
    <name evidence="1" type="primary">rex2</name>
    <name evidence="1" type="ORF">FBU59_006250</name>
</gene>
<evidence type="ECO:0000313" key="1">
    <source>
        <dbReference type="EMBL" id="KAJ1932783.1"/>
    </source>
</evidence>
<keyword evidence="1" id="KW-0540">Nuclease</keyword>